<organism evidence="2 3">
    <name type="scientific">Cajanus cajan</name>
    <name type="common">Pigeon pea</name>
    <name type="synonym">Cajanus indicus</name>
    <dbReference type="NCBI Taxonomy" id="3821"/>
    <lineage>
        <taxon>Eukaryota</taxon>
        <taxon>Viridiplantae</taxon>
        <taxon>Streptophyta</taxon>
        <taxon>Embryophyta</taxon>
        <taxon>Tracheophyta</taxon>
        <taxon>Spermatophyta</taxon>
        <taxon>Magnoliopsida</taxon>
        <taxon>eudicotyledons</taxon>
        <taxon>Gunneridae</taxon>
        <taxon>Pentapetalae</taxon>
        <taxon>rosids</taxon>
        <taxon>fabids</taxon>
        <taxon>Fabales</taxon>
        <taxon>Fabaceae</taxon>
        <taxon>Papilionoideae</taxon>
        <taxon>50 kb inversion clade</taxon>
        <taxon>NPAAA clade</taxon>
        <taxon>indigoferoid/millettioid clade</taxon>
        <taxon>Phaseoleae</taxon>
        <taxon>Cajanus</taxon>
    </lineage>
</organism>
<proteinExistence type="inferred from homology"/>
<sequence>MVVSIVAEAYGLPMLPSYLNLSKGQDVRQGVKFAFVGATALDMDYFIQKILIPPSTNISLSVQLDWFKKLKPSLCKNKQGFSFGKIDTFKACCGKSEPYNVDVHIFCGSLASTVCFDPSKHINWDGAHLTEATYRLIAKGIVEGPFASPSLKSPAFKIA</sequence>
<dbReference type="OMA" id="SIAKWNI"/>
<dbReference type="PANTHER" id="PTHR22835">
    <property type="entry name" value="ZINC FINGER FYVE DOMAIN CONTAINING PROTEIN"/>
    <property type="match status" value="1"/>
</dbReference>
<dbReference type="InterPro" id="IPR036514">
    <property type="entry name" value="SGNH_hydro_sf"/>
</dbReference>
<dbReference type="PANTHER" id="PTHR22835:SF577">
    <property type="entry name" value="GDSL-LIKE LIPASE_ACYLHYDROLASE SUPERFAMILY PROTEIN"/>
    <property type="match status" value="1"/>
</dbReference>
<dbReference type="STRING" id="3821.A0A151UBE8"/>
<protein>
    <submittedName>
        <fullName evidence="2">GDSL esterase/lipase At3g48460</fullName>
    </submittedName>
</protein>
<dbReference type="Gramene" id="C.cajan_20251.t">
    <property type="protein sequence ID" value="C.cajan_20251.t"/>
    <property type="gene ID" value="C.cajan_20251"/>
</dbReference>
<evidence type="ECO:0000313" key="2">
    <source>
        <dbReference type="EMBL" id="KYP76604.1"/>
    </source>
</evidence>
<evidence type="ECO:0000313" key="3">
    <source>
        <dbReference type="Proteomes" id="UP000075243"/>
    </source>
</evidence>
<keyword evidence="3" id="KW-1185">Reference proteome</keyword>
<comment type="similarity">
    <text evidence="1">Belongs to the 'GDSL' lipolytic enzyme family.</text>
</comment>
<dbReference type="Proteomes" id="UP000075243">
    <property type="component" value="Chromosome 1"/>
</dbReference>
<dbReference type="Gene3D" id="3.40.50.1110">
    <property type="entry name" value="SGNH hydrolase"/>
    <property type="match status" value="1"/>
</dbReference>
<dbReference type="AlphaFoldDB" id="A0A151UBE8"/>
<gene>
    <name evidence="2" type="ORF">KK1_020852</name>
</gene>
<accession>A0A151UBE8</accession>
<evidence type="ECO:0000256" key="1">
    <source>
        <dbReference type="ARBA" id="ARBA00008668"/>
    </source>
</evidence>
<name>A0A151UBE8_CAJCA</name>
<dbReference type="EMBL" id="CM003603">
    <property type="protein sequence ID" value="KYP76604.1"/>
    <property type="molecule type" value="Genomic_DNA"/>
</dbReference>
<reference evidence="2 3" key="1">
    <citation type="journal article" date="2012" name="Nat. Biotechnol.">
        <title>Draft genome sequence of pigeonpea (Cajanus cajan), an orphan legume crop of resource-poor farmers.</title>
        <authorList>
            <person name="Varshney R.K."/>
            <person name="Chen W."/>
            <person name="Li Y."/>
            <person name="Bharti A.K."/>
            <person name="Saxena R.K."/>
            <person name="Schlueter J.A."/>
            <person name="Donoghue M.T."/>
            <person name="Azam S."/>
            <person name="Fan G."/>
            <person name="Whaley A.M."/>
            <person name="Farmer A.D."/>
            <person name="Sheridan J."/>
            <person name="Iwata A."/>
            <person name="Tuteja R."/>
            <person name="Penmetsa R.V."/>
            <person name="Wu W."/>
            <person name="Upadhyaya H.D."/>
            <person name="Yang S.P."/>
            <person name="Shah T."/>
            <person name="Saxena K.B."/>
            <person name="Michael T."/>
            <person name="McCombie W.R."/>
            <person name="Yang B."/>
            <person name="Zhang G."/>
            <person name="Yang H."/>
            <person name="Wang J."/>
            <person name="Spillane C."/>
            <person name="Cook D.R."/>
            <person name="May G.D."/>
            <person name="Xu X."/>
            <person name="Jackson S.A."/>
        </authorList>
    </citation>
    <scope>NUCLEOTIDE SEQUENCE [LARGE SCALE GENOMIC DNA]</scope>
    <source>
        <strain evidence="3">cv. Asha</strain>
    </source>
</reference>